<dbReference type="AlphaFoldDB" id="A0A4S8I3M2"/>
<keyword evidence="1" id="KW-0812">Transmembrane</keyword>
<dbReference type="RefSeq" id="WP_136575334.1">
    <property type="nucleotide sequence ID" value="NZ_STFF01000001.1"/>
</dbReference>
<keyword evidence="1" id="KW-0472">Membrane</keyword>
<organism evidence="2 3">
    <name type="scientific">Niastella caeni</name>
    <dbReference type="NCBI Taxonomy" id="2569763"/>
    <lineage>
        <taxon>Bacteria</taxon>
        <taxon>Pseudomonadati</taxon>
        <taxon>Bacteroidota</taxon>
        <taxon>Chitinophagia</taxon>
        <taxon>Chitinophagales</taxon>
        <taxon>Chitinophagaceae</taxon>
        <taxon>Niastella</taxon>
    </lineage>
</organism>
<feature type="transmembrane region" description="Helical" evidence="1">
    <location>
        <begin position="54"/>
        <end position="71"/>
    </location>
</feature>
<evidence type="ECO:0000256" key="1">
    <source>
        <dbReference type="SAM" id="Phobius"/>
    </source>
</evidence>
<keyword evidence="3" id="KW-1185">Reference proteome</keyword>
<evidence type="ECO:0000313" key="3">
    <source>
        <dbReference type="Proteomes" id="UP000306918"/>
    </source>
</evidence>
<accession>A0A4S8I3M2</accession>
<comment type="caution">
    <text evidence="2">The sequence shown here is derived from an EMBL/GenBank/DDBJ whole genome shotgun (WGS) entry which is preliminary data.</text>
</comment>
<protein>
    <submittedName>
        <fullName evidence="2">Type IX secretion system membrane protein PorP/SprF</fullName>
    </submittedName>
</protein>
<sequence length="409" mass="45661">MKNEKQRNEEVSWKVDKLKCTGKLKKNEARKNIMSQESKEPETTNQKLKFRTQMFKYLLTAIITILVIRPLQAQDPVFSQPFLSPIYLNPAATGAGDYDLRFSAIYRRQWWSIPSQISYSAISVDKFMPSLHGGFGLLGTHSTEGYLKKTGIYGSYAYTICSGTLSAAENGDVPRWFASGGLQFGFVQRRIDYSKLVFADQLDVDGVIPGSVSSADRAVNSGKWYPDFSAGLFFNYNFNDNNRLLLGGSAHHINRPDESLTNTADSFRSQLPVRWTGNAMYTYTNPEQTWSYSIAGIVYTQASHNSFQVGTEVTQNQYDISLGVWYRGGINFRNYDAFTVTLSINLAGRGDGYKVRAGVGHDAPTGQNRYSYTTGSTELGVVWDQSTYDQESGNACKPRINSKSACPIP</sequence>
<evidence type="ECO:0000313" key="2">
    <source>
        <dbReference type="EMBL" id="THU40842.1"/>
    </source>
</evidence>
<keyword evidence="1" id="KW-1133">Transmembrane helix</keyword>
<proteinExistence type="predicted"/>
<dbReference type="Pfam" id="PF11751">
    <property type="entry name" value="PorP_SprF"/>
    <property type="match status" value="1"/>
</dbReference>
<dbReference type="InterPro" id="IPR019861">
    <property type="entry name" value="PorP/SprF_Bacteroidetes"/>
</dbReference>
<reference evidence="2 3" key="1">
    <citation type="submission" date="2019-04" db="EMBL/GenBank/DDBJ databases">
        <title>Niastella caeni sp. nov., isolated from activated sludge.</title>
        <authorList>
            <person name="Sheng M."/>
        </authorList>
    </citation>
    <scope>NUCLEOTIDE SEQUENCE [LARGE SCALE GENOMIC DNA]</scope>
    <source>
        <strain evidence="2 3">HX-2-15</strain>
    </source>
</reference>
<dbReference type="Proteomes" id="UP000306918">
    <property type="component" value="Unassembled WGS sequence"/>
</dbReference>
<dbReference type="OrthoDB" id="1186563at2"/>
<dbReference type="NCBIfam" id="TIGR03519">
    <property type="entry name" value="T9SS_PorP_fam"/>
    <property type="match status" value="1"/>
</dbReference>
<gene>
    <name evidence="2" type="ORF">FAM09_01635</name>
</gene>
<name>A0A4S8I3M2_9BACT</name>
<dbReference type="EMBL" id="STFF01000001">
    <property type="protein sequence ID" value="THU40842.1"/>
    <property type="molecule type" value="Genomic_DNA"/>
</dbReference>